<evidence type="ECO:0000313" key="5">
    <source>
        <dbReference type="EMBL" id="MBL0705200.1"/>
    </source>
</evidence>
<dbReference type="EMBL" id="JAERRC010000020">
    <property type="protein sequence ID" value="MBL0705200.1"/>
    <property type="molecule type" value="Genomic_DNA"/>
</dbReference>
<dbReference type="PANTHER" id="PTHR46401:SF2">
    <property type="entry name" value="GLYCOSYLTRANSFERASE WBBK-RELATED"/>
    <property type="match status" value="1"/>
</dbReference>
<evidence type="ECO:0000313" key="6">
    <source>
        <dbReference type="Proteomes" id="UP000639051"/>
    </source>
</evidence>
<dbReference type="Proteomes" id="UP000639051">
    <property type="component" value="Unassembled WGS sequence"/>
</dbReference>
<accession>A0ABS1K0Q3</accession>
<sequence>MRVRILIDARFTRTDQHDGISRFGASLIEAVSRRAEVAVLINDDRQLALLPDVPHVKVSSPLSPAELFIAARVNGLNPDVVFCPMQTMGSWGRRYPLILTLHDLIYYEHPDPPGFLPAPVRLLWRLYHKAYWPQRILLDRADVVATVSHTTRWLMSEKRLTRRPVRIIGNAPQGGRQPRQVDGRAEKTLLYMGSFMPYKNVETVIAGMAQLPDYELHLLSRISPPRRSELEAFIPAGARVVFHGGVSEAEYEELLRRTTALVSLSRSEGYGLPLVEAMSLGTPVIASDIPIFREVGGRGALYVDPDSPAEFAAAVRALEAPGAWTGASDAARAQAAAFSWDASAEALLAAAREAIEAFGQRRARRGLHR</sequence>
<evidence type="ECO:0000259" key="3">
    <source>
        <dbReference type="Pfam" id="PF00534"/>
    </source>
</evidence>
<keyword evidence="2" id="KW-0808">Transferase</keyword>
<dbReference type="CDD" id="cd03809">
    <property type="entry name" value="GT4_MtfB-like"/>
    <property type="match status" value="1"/>
</dbReference>
<evidence type="ECO:0000259" key="4">
    <source>
        <dbReference type="Pfam" id="PF13439"/>
    </source>
</evidence>
<dbReference type="Pfam" id="PF13439">
    <property type="entry name" value="Glyco_transf_4"/>
    <property type="match status" value="1"/>
</dbReference>
<dbReference type="InterPro" id="IPR001296">
    <property type="entry name" value="Glyco_trans_1"/>
</dbReference>
<reference evidence="5 6" key="1">
    <citation type="submission" date="2021-01" db="EMBL/GenBank/DDBJ databases">
        <title>Genome public.</title>
        <authorList>
            <person name="Liu C."/>
            <person name="Sun Q."/>
        </authorList>
    </citation>
    <scope>NUCLEOTIDE SEQUENCE [LARGE SCALE GENOMIC DNA]</scope>
    <source>
        <strain evidence="5 6">JC656</strain>
    </source>
</reference>
<keyword evidence="6" id="KW-1185">Reference proteome</keyword>
<gene>
    <name evidence="5" type="ORF">JJE72_06715</name>
</gene>
<protein>
    <submittedName>
        <fullName evidence="5">Glycosyltransferase family 4 protein</fullName>
    </submittedName>
</protein>
<feature type="domain" description="Glycosyl transferase family 1" evidence="3">
    <location>
        <begin position="186"/>
        <end position="319"/>
    </location>
</feature>
<evidence type="ECO:0000256" key="2">
    <source>
        <dbReference type="ARBA" id="ARBA00022679"/>
    </source>
</evidence>
<feature type="domain" description="Glycosyltransferase subfamily 4-like N-terminal" evidence="4">
    <location>
        <begin position="19"/>
        <end position="170"/>
    </location>
</feature>
<dbReference type="Pfam" id="PF00534">
    <property type="entry name" value="Glycos_transf_1"/>
    <property type="match status" value="1"/>
</dbReference>
<keyword evidence="1" id="KW-0328">Glycosyltransferase</keyword>
<organism evidence="5 6">
    <name type="scientific">Sinomonas cellulolyticus</name>
    <dbReference type="NCBI Taxonomy" id="2801916"/>
    <lineage>
        <taxon>Bacteria</taxon>
        <taxon>Bacillati</taxon>
        <taxon>Actinomycetota</taxon>
        <taxon>Actinomycetes</taxon>
        <taxon>Micrococcales</taxon>
        <taxon>Micrococcaceae</taxon>
        <taxon>Sinomonas</taxon>
    </lineage>
</organism>
<dbReference type="PANTHER" id="PTHR46401">
    <property type="entry name" value="GLYCOSYLTRANSFERASE WBBK-RELATED"/>
    <property type="match status" value="1"/>
</dbReference>
<dbReference type="InterPro" id="IPR028098">
    <property type="entry name" value="Glyco_trans_4-like_N"/>
</dbReference>
<name>A0ABS1K0Q3_9MICC</name>
<comment type="caution">
    <text evidence="5">The sequence shown here is derived from an EMBL/GenBank/DDBJ whole genome shotgun (WGS) entry which is preliminary data.</text>
</comment>
<evidence type="ECO:0000256" key="1">
    <source>
        <dbReference type="ARBA" id="ARBA00022676"/>
    </source>
</evidence>
<dbReference type="SUPFAM" id="SSF53756">
    <property type="entry name" value="UDP-Glycosyltransferase/glycogen phosphorylase"/>
    <property type="match status" value="1"/>
</dbReference>
<proteinExistence type="predicted"/>
<dbReference type="Gene3D" id="3.40.50.2000">
    <property type="entry name" value="Glycogen Phosphorylase B"/>
    <property type="match status" value="2"/>
</dbReference>